<reference evidence="1 2" key="1">
    <citation type="submission" date="2016-11" db="EMBL/GenBank/DDBJ databases">
        <authorList>
            <person name="Jaros S."/>
            <person name="Januszkiewicz K."/>
            <person name="Wedrychowicz H."/>
        </authorList>
    </citation>
    <scope>NUCLEOTIDE SEQUENCE [LARGE SCALE GENOMIC DNA]</scope>
    <source>
        <strain evidence="1 2">DSM 29431</strain>
    </source>
</reference>
<organism evidence="1 2">
    <name type="scientific">Marivita hallyeonensis</name>
    <dbReference type="NCBI Taxonomy" id="996342"/>
    <lineage>
        <taxon>Bacteria</taxon>
        <taxon>Pseudomonadati</taxon>
        <taxon>Pseudomonadota</taxon>
        <taxon>Alphaproteobacteria</taxon>
        <taxon>Rhodobacterales</taxon>
        <taxon>Roseobacteraceae</taxon>
        <taxon>Marivita</taxon>
    </lineage>
</organism>
<dbReference type="Proteomes" id="UP000184221">
    <property type="component" value="Unassembled WGS sequence"/>
</dbReference>
<evidence type="ECO:0000313" key="1">
    <source>
        <dbReference type="EMBL" id="SHI08306.1"/>
    </source>
</evidence>
<evidence type="ECO:0000313" key="2">
    <source>
        <dbReference type="Proteomes" id="UP000184221"/>
    </source>
</evidence>
<sequence length="27" mass="3088">MARKTQKFDIHQEITTRIVDAIETAGD</sequence>
<feature type="non-terminal residue" evidence="1">
    <location>
        <position position="27"/>
    </location>
</feature>
<dbReference type="AlphaFoldDB" id="A0A1M5Y8M0"/>
<proteinExistence type="predicted"/>
<protein>
    <submittedName>
        <fullName evidence="1">Uncharacterized protein</fullName>
    </submittedName>
</protein>
<accession>A0A1M5Y8M0</accession>
<gene>
    <name evidence="1" type="ORF">SAMN05443551_0152</name>
</gene>
<name>A0A1M5Y8M0_9RHOB</name>
<keyword evidence="2" id="KW-1185">Reference proteome</keyword>
<dbReference type="EMBL" id="FQXC01000014">
    <property type="protein sequence ID" value="SHI08306.1"/>
    <property type="molecule type" value="Genomic_DNA"/>
</dbReference>